<dbReference type="InterPro" id="IPR055354">
    <property type="entry name" value="DUF7507"/>
</dbReference>
<evidence type="ECO:0000313" key="4">
    <source>
        <dbReference type="EMBL" id="GAA1516697.1"/>
    </source>
</evidence>
<feature type="domain" description="DUF7507" evidence="3">
    <location>
        <begin position="435"/>
        <end position="540"/>
    </location>
</feature>
<feature type="domain" description="DUF11" evidence="2">
    <location>
        <begin position="300"/>
        <end position="431"/>
    </location>
</feature>
<accession>A0ABN2AD37</accession>
<organism evidence="4 5">
    <name type="scientific">Nocardioides humi</name>
    <dbReference type="NCBI Taxonomy" id="449461"/>
    <lineage>
        <taxon>Bacteria</taxon>
        <taxon>Bacillati</taxon>
        <taxon>Actinomycetota</taxon>
        <taxon>Actinomycetes</taxon>
        <taxon>Propionibacteriales</taxon>
        <taxon>Nocardioidaceae</taxon>
        <taxon>Nocardioides</taxon>
    </lineage>
</organism>
<evidence type="ECO:0000256" key="1">
    <source>
        <dbReference type="SAM" id="MobiDB-lite"/>
    </source>
</evidence>
<feature type="region of interest" description="Disordered" evidence="1">
    <location>
        <begin position="148"/>
        <end position="236"/>
    </location>
</feature>
<proteinExistence type="predicted"/>
<evidence type="ECO:0008006" key="6">
    <source>
        <dbReference type="Google" id="ProtNLM"/>
    </source>
</evidence>
<feature type="region of interest" description="Disordered" evidence="1">
    <location>
        <begin position="531"/>
        <end position="568"/>
    </location>
</feature>
<name>A0ABN2AD37_9ACTN</name>
<sequence length="568" mass="53631">MLTCAGLVSTPTALADPAPAPSDSERTTAGAFSFATPDGVCAVDVTIAGAAGGVSIVPNAGETIPADAAGAGAVIRFSVPATPGQVFEGTVGGAGGAGGGGSNGGGDAGAGTHSGGGGGGYTDVSSGGTLLALAGGGGGTGGGHVVDWGHGGSAGVPTGTGVFAGGDGMVGQDDDTTDPGDPSAIRPGGGQGGQTAAPGDGGVHATIPTQSGEAGTGRDGGAGAADPGADTGGGGGGGYFGGGGGASTKGDGAPNHGGGGGGGGASFVDGSVLFDSATLGSHDDGTSGMISLTWQLCEYDLAVTKTSNAQVFEPGVPVQYVVKVTNLGPEPMVAGDTVTITDAIAVGGTLTGVQSSGGGAAFTCTPAVGSPITQDEIDCSRPDAAGDRGLDVGETLTLTYSKALNGGDAVTNTVSVTDRGNPANNTAAATLAPAAPGLALVKKAKPKKITKAGQKVTFTYRVTNTGNIALNPVTVAETRFTGTGKTPKVKCPALPTGLQPGAQVVCTAKYTVTKKDAARGKIVNVAVANGATPGGSQVGSAPSKAVVKGKKKHKLPSPPATGARASVS</sequence>
<dbReference type="EMBL" id="BAAAOR010000015">
    <property type="protein sequence ID" value="GAA1516697.1"/>
    <property type="molecule type" value="Genomic_DNA"/>
</dbReference>
<dbReference type="NCBIfam" id="TIGR01451">
    <property type="entry name" value="B_ant_repeat"/>
    <property type="match status" value="1"/>
</dbReference>
<protein>
    <recommendedName>
        <fullName evidence="6">DUF11 domain-containing protein</fullName>
    </recommendedName>
</protein>
<evidence type="ECO:0000259" key="2">
    <source>
        <dbReference type="Pfam" id="PF01345"/>
    </source>
</evidence>
<dbReference type="Proteomes" id="UP001500842">
    <property type="component" value="Unassembled WGS sequence"/>
</dbReference>
<evidence type="ECO:0000313" key="5">
    <source>
        <dbReference type="Proteomes" id="UP001500842"/>
    </source>
</evidence>
<comment type="caution">
    <text evidence="4">The sequence shown here is derived from an EMBL/GenBank/DDBJ whole genome shotgun (WGS) entry which is preliminary data.</text>
</comment>
<keyword evidence="5" id="KW-1185">Reference proteome</keyword>
<reference evidence="4 5" key="1">
    <citation type="journal article" date="2019" name="Int. J. Syst. Evol. Microbiol.">
        <title>The Global Catalogue of Microorganisms (GCM) 10K type strain sequencing project: providing services to taxonomists for standard genome sequencing and annotation.</title>
        <authorList>
            <consortium name="The Broad Institute Genomics Platform"/>
            <consortium name="The Broad Institute Genome Sequencing Center for Infectious Disease"/>
            <person name="Wu L."/>
            <person name="Ma J."/>
        </authorList>
    </citation>
    <scope>NUCLEOTIDE SEQUENCE [LARGE SCALE GENOMIC DNA]</scope>
    <source>
        <strain evidence="4 5">JCM 14942</strain>
    </source>
</reference>
<dbReference type="InterPro" id="IPR047589">
    <property type="entry name" value="DUF11_rpt"/>
</dbReference>
<gene>
    <name evidence="4" type="ORF">GCM10009788_21140</name>
</gene>
<dbReference type="InterPro" id="IPR001434">
    <property type="entry name" value="OmcB-like_DUF11"/>
</dbReference>
<dbReference type="Pfam" id="PF01345">
    <property type="entry name" value="DUF11"/>
    <property type="match status" value="1"/>
</dbReference>
<evidence type="ECO:0000259" key="3">
    <source>
        <dbReference type="Pfam" id="PF24346"/>
    </source>
</evidence>
<dbReference type="Pfam" id="PF24346">
    <property type="entry name" value="DUF7507"/>
    <property type="match status" value="1"/>
</dbReference>
<feature type="compositionally biased region" description="Gly residues" evidence="1">
    <location>
        <begin position="214"/>
        <end position="223"/>
    </location>
</feature>